<sequence>MFDYAVQETAKAAERMQEIDLESGRFLDSDSEEYGNMASSRLPVTIPEDQVSLLGLDAMISRFVGIIGEHSISDIEDIFDAIDIDRSDAFLRIAATGENNDDDDDVEEPRPSEELLLSSMVGLTDMQAALTTSMHNYSRGFSSHHSTTCHGTVFGGSDTKEYVQKLMDDNGEKPLEEWSIFYCGGSNAIKKDLKEISHRYGIDLAVEKFDW</sequence>
<dbReference type="EMBL" id="JATAAI010000005">
    <property type="protein sequence ID" value="KAK1745966.1"/>
    <property type="molecule type" value="Genomic_DNA"/>
</dbReference>
<gene>
    <name evidence="1" type="ORF">QTG54_003890</name>
</gene>
<organism evidence="1 2">
    <name type="scientific">Skeletonema marinoi</name>
    <dbReference type="NCBI Taxonomy" id="267567"/>
    <lineage>
        <taxon>Eukaryota</taxon>
        <taxon>Sar</taxon>
        <taxon>Stramenopiles</taxon>
        <taxon>Ochrophyta</taxon>
        <taxon>Bacillariophyta</taxon>
        <taxon>Coscinodiscophyceae</taxon>
        <taxon>Thalassiosirophycidae</taxon>
        <taxon>Thalassiosirales</taxon>
        <taxon>Skeletonemataceae</taxon>
        <taxon>Skeletonema</taxon>
        <taxon>Skeletonema marinoi-dohrnii complex</taxon>
    </lineage>
</organism>
<dbReference type="Proteomes" id="UP001224775">
    <property type="component" value="Unassembled WGS sequence"/>
</dbReference>
<dbReference type="AlphaFoldDB" id="A0AAD8YIT0"/>
<comment type="caution">
    <text evidence="1">The sequence shown here is derived from an EMBL/GenBank/DDBJ whole genome shotgun (WGS) entry which is preliminary data.</text>
</comment>
<accession>A0AAD8YIT0</accession>
<proteinExistence type="predicted"/>
<evidence type="ECO:0000313" key="2">
    <source>
        <dbReference type="Proteomes" id="UP001224775"/>
    </source>
</evidence>
<evidence type="ECO:0000313" key="1">
    <source>
        <dbReference type="EMBL" id="KAK1745966.1"/>
    </source>
</evidence>
<protein>
    <submittedName>
        <fullName evidence="1">Uncharacterized protein</fullName>
    </submittedName>
</protein>
<name>A0AAD8YIT0_9STRA</name>
<keyword evidence="2" id="KW-1185">Reference proteome</keyword>
<reference evidence="1" key="1">
    <citation type="submission" date="2023-06" db="EMBL/GenBank/DDBJ databases">
        <title>Survivors Of The Sea: Transcriptome response of Skeletonema marinoi to long-term dormancy.</title>
        <authorList>
            <person name="Pinder M.I.M."/>
            <person name="Kourtchenko O."/>
            <person name="Robertson E.K."/>
            <person name="Larsson T."/>
            <person name="Maumus F."/>
            <person name="Osuna-Cruz C.M."/>
            <person name="Vancaester E."/>
            <person name="Stenow R."/>
            <person name="Vandepoele K."/>
            <person name="Ploug H."/>
            <person name="Bruchert V."/>
            <person name="Godhe A."/>
            <person name="Topel M."/>
        </authorList>
    </citation>
    <scope>NUCLEOTIDE SEQUENCE</scope>
    <source>
        <strain evidence="1">R05AC</strain>
    </source>
</reference>